<dbReference type="InterPro" id="IPR013766">
    <property type="entry name" value="Thioredoxin_domain"/>
</dbReference>
<dbReference type="Proteomes" id="UP000321062">
    <property type="component" value="Chromosome"/>
</dbReference>
<feature type="signal peptide" evidence="1">
    <location>
        <begin position="1"/>
        <end position="34"/>
    </location>
</feature>
<dbReference type="Pfam" id="PF00085">
    <property type="entry name" value="Thioredoxin"/>
    <property type="match status" value="1"/>
</dbReference>
<sequence>MRVNIFGTRPMSRLLLRFVLVLVATFGLHVTAFAQDASTPSAETQAGAMVTSFENEAQLDALAAKGKTVVFFFASWCPNCRATVAELNARWAEVNPDLTLVIADYDKETALKGRYGVTYQDTFVLLDSHGEGIKSWNAGGVDGLNANTAS</sequence>
<dbReference type="EMBL" id="CP041690">
    <property type="protein sequence ID" value="QEE19716.1"/>
    <property type="molecule type" value="Genomic_DNA"/>
</dbReference>
<dbReference type="InterPro" id="IPR036249">
    <property type="entry name" value="Thioredoxin-like_sf"/>
</dbReference>
<dbReference type="PROSITE" id="PS51352">
    <property type="entry name" value="THIOREDOXIN_2"/>
    <property type="match status" value="1"/>
</dbReference>
<evidence type="ECO:0000259" key="2">
    <source>
        <dbReference type="PROSITE" id="PS51352"/>
    </source>
</evidence>
<evidence type="ECO:0000256" key="1">
    <source>
        <dbReference type="SAM" id="SignalP"/>
    </source>
</evidence>
<dbReference type="SUPFAM" id="SSF52833">
    <property type="entry name" value="Thioredoxin-like"/>
    <property type="match status" value="1"/>
</dbReference>
<accession>A0A5B9DKZ3</accession>
<name>A0A5B9DKZ3_9HYPH</name>
<proteinExistence type="predicted"/>
<dbReference type="AlphaFoldDB" id="A0A5B9DKZ3"/>
<gene>
    <name evidence="3" type="ORF">FNA67_05805</name>
</gene>
<protein>
    <submittedName>
        <fullName evidence="3">Redoxin domain-containing protein</fullName>
    </submittedName>
</protein>
<feature type="chain" id="PRO_5022753763" evidence="1">
    <location>
        <begin position="35"/>
        <end position="150"/>
    </location>
</feature>
<evidence type="ECO:0000313" key="4">
    <source>
        <dbReference type="Proteomes" id="UP000321062"/>
    </source>
</evidence>
<dbReference type="Gene3D" id="3.40.30.10">
    <property type="entry name" value="Glutaredoxin"/>
    <property type="match status" value="1"/>
</dbReference>
<dbReference type="KEGG" id="yti:FNA67_05805"/>
<keyword evidence="4" id="KW-1185">Reference proteome</keyword>
<feature type="domain" description="Thioredoxin" evidence="2">
    <location>
        <begin position="28"/>
        <end position="150"/>
    </location>
</feature>
<organism evidence="3 4">
    <name type="scientific">Paradevosia tibetensis</name>
    <dbReference type="NCBI Taxonomy" id="1447062"/>
    <lineage>
        <taxon>Bacteria</taxon>
        <taxon>Pseudomonadati</taxon>
        <taxon>Pseudomonadota</taxon>
        <taxon>Alphaproteobacteria</taxon>
        <taxon>Hyphomicrobiales</taxon>
        <taxon>Devosiaceae</taxon>
        <taxon>Paradevosia</taxon>
    </lineage>
</organism>
<dbReference type="OrthoDB" id="7950124at2"/>
<evidence type="ECO:0000313" key="3">
    <source>
        <dbReference type="EMBL" id="QEE19716.1"/>
    </source>
</evidence>
<keyword evidence="1" id="KW-0732">Signal</keyword>
<reference evidence="3 4" key="1">
    <citation type="journal article" date="2015" name="Int. J. Syst. Evol. Microbiol.">
        <title>Youhaiella tibetensis gen. nov., sp. nov., isolated from subsurface sediment.</title>
        <authorList>
            <person name="Wang Y.X."/>
            <person name="Huang F.Q."/>
            <person name="Nogi Y."/>
            <person name="Pang S.J."/>
            <person name="Wang P.K."/>
            <person name="Lv J."/>
        </authorList>
    </citation>
    <scope>NUCLEOTIDE SEQUENCE [LARGE SCALE GENOMIC DNA]</scope>
    <source>
        <strain evidence="4">fig4</strain>
    </source>
</reference>
<dbReference type="CDD" id="cd02947">
    <property type="entry name" value="TRX_family"/>
    <property type="match status" value="1"/>
</dbReference>